<evidence type="ECO:0000256" key="1">
    <source>
        <dbReference type="ARBA" id="ARBA00005439"/>
    </source>
</evidence>
<evidence type="ECO:0000256" key="4">
    <source>
        <dbReference type="SAM" id="MobiDB-lite"/>
    </source>
</evidence>
<evidence type="ECO:0000313" key="6">
    <source>
        <dbReference type="Proteomes" id="UP001215280"/>
    </source>
</evidence>
<dbReference type="GO" id="GO:0032790">
    <property type="term" value="P:ribosome disassembly"/>
    <property type="evidence" value="ECO:0007669"/>
    <property type="project" value="TreeGrafter"/>
</dbReference>
<dbReference type="Proteomes" id="UP001215280">
    <property type="component" value="Unassembled WGS sequence"/>
</dbReference>
<organism evidence="5 6">
    <name type="scientific">Mycena maculata</name>
    <dbReference type="NCBI Taxonomy" id="230809"/>
    <lineage>
        <taxon>Eukaryota</taxon>
        <taxon>Fungi</taxon>
        <taxon>Dikarya</taxon>
        <taxon>Basidiomycota</taxon>
        <taxon>Agaricomycotina</taxon>
        <taxon>Agaricomycetes</taxon>
        <taxon>Agaricomycetidae</taxon>
        <taxon>Agaricales</taxon>
        <taxon>Marasmiineae</taxon>
        <taxon>Mycenaceae</taxon>
        <taxon>Mycena</taxon>
    </lineage>
</organism>
<dbReference type="GO" id="GO:0070124">
    <property type="term" value="P:mitochondrial translational initiation"/>
    <property type="evidence" value="ECO:0007669"/>
    <property type="project" value="TreeGrafter"/>
</dbReference>
<dbReference type="EMBL" id="JARJLG010000042">
    <property type="protein sequence ID" value="KAJ7762750.1"/>
    <property type="molecule type" value="Genomic_DNA"/>
</dbReference>
<gene>
    <name evidence="5" type="ORF">DFH07DRAFT_813345</name>
</gene>
<evidence type="ECO:0008006" key="7">
    <source>
        <dbReference type="Google" id="ProtNLM"/>
    </source>
</evidence>
<keyword evidence="2" id="KW-0396">Initiation factor</keyword>
<keyword evidence="6" id="KW-1185">Reference proteome</keyword>
<dbReference type="AlphaFoldDB" id="A0AAD7JDR2"/>
<dbReference type="GO" id="GO:0005739">
    <property type="term" value="C:mitochondrion"/>
    <property type="evidence" value="ECO:0007669"/>
    <property type="project" value="TreeGrafter"/>
</dbReference>
<comment type="caution">
    <text evidence="5">The sequence shown here is derived from an EMBL/GenBank/DDBJ whole genome shotgun (WGS) entry which is preliminary data.</text>
</comment>
<feature type="compositionally biased region" description="Basic residues" evidence="4">
    <location>
        <begin position="294"/>
        <end position="306"/>
    </location>
</feature>
<feature type="region of interest" description="Disordered" evidence="4">
    <location>
        <begin position="226"/>
        <end position="306"/>
    </location>
</feature>
<reference evidence="5" key="1">
    <citation type="submission" date="2023-03" db="EMBL/GenBank/DDBJ databases">
        <title>Massive genome expansion in bonnet fungi (Mycena s.s.) driven by repeated elements and novel gene families across ecological guilds.</title>
        <authorList>
            <consortium name="Lawrence Berkeley National Laboratory"/>
            <person name="Harder C.B."/>
            <person name="Miyauchi S."/>
            <person name="Viragh M."/>
            <person name="Kuo A."/>
            <person name="Thoen E."/>
            <person name="Andreopoulos B."/>
            <person name="Lu D."/>
            <person name="Skrede I."/>
            <person name="Drula E."/>
            <person name="Henrissat B."/>
            <person name="Morin E."/>
            <person name="Kohler A."/>
            <person name="Barry K."/>
            <person name="LaButti K."/>
            <person name="Morin E."/>
            <person name="Salamov A."/>
            <person name="Lipzen A."/>
            <person name="Mereny Z."/>
            <person name="Hegedus B."/>
            <person name="Baldrian P."/>
            <person name="Stursova M."/>
            <person name="Weitz H."/>
            <person name="Taylor A."/>
            <person name="Grigoriev I.V."/>
            <person name="Nagy L.G."/>
            <person name="Martin F."/>
            <person name="Kauserud H."/>
        </authorList>
    </citation>
    <scope>NUCLEOTIDE SEQUENCE</scope>
    <source>
        <strain evidence="5">CBHHK188m</strain>
    </source>
</reference>
<evidence type="ECO:0000313" key="5">
    <source>
        <dbReference type="EMBL" id="KAJ7762750.1"/>
    </source>
</evidence>
<dbReference type="SUPFAM" id="SSF55200">
    <property type="entry name" value="Translation initiation factor IF3, C-terminal domain"/>
    <property type="match status" value="1"/>
</dbReference>
<dbReference type="InterPro" id="IPR036788">
    <property type="entry name" value="T_IF-3_C_sf"/>
</dbReference>
<dbReference type="InterPro" id="IPR001288">
    <property type="entry name" value="Translation_initiation_fac_3"/>
</dbReference>
<dbReference type="Gene3D" id="3.30.110.10">
    <property type="entry name" value="Translation initiation factor 3 (IF-3), C-terminal domain"/>
    <property type="match status" value="1"/>
</dbReference>
<feature type="compositionally biased region" description="Acidic residues" evidence="4">
    <location>
        <begin position="226"/>
        <end position="248"/>
    </location>
</feature>
<evidence type="ECO:0000256" key="2">
    <source>
        <dbReference type="ARBA" id="ARBA00022540"/>
    </source>
</evidence>
<dbReference type="GO" id="GO:0043022">
    <property type="term" value="F:ribosome binding"/>
    <property type="evidence" value="ECO:0007669"/>
    <property type="project" value="TreeGrafter"/>
</dbReference>
<comment type="similarity">
    <text evidence="1">Belongs to the IF-3 family.</text>
</comment>
<dbReference type="PANTHER" id="PTHR10938:SF0">
    <property type="entry name" value="TRANSLATION INITIATION FACTOR IF-3, MITOCHONDRIAL"/>
    <property type="match status" value="1"/>
</dbReference>
<keyword evidence="3" id="KW-0648">Protein biosynthesis</keyword>
<proteinExistence type="inferred from homology"/>
<protein>
    <recommendedName>
        <fullName evidence="7">Translation initiation factor 3 N-terminal domain-containing protein</fullName>
    </recommendedName>
</protein>
<accession>A0AAD7JDR2</accession>
<evidence type="ECO:0000256" key="3">
    <source>
        <dbReference type="ARBA" id="ARBA00022917"/>
    </source>
</evidence>
<name>A0AAD7JDR2_9AGAR</name>
<dbReference type="PANTHER" id="PTHR10938">
    <property type="entry name" value="TRANSLATION INITIATION FACTOR IF-3"/>
    <property type="match status" value="1"/>
</dbReference>
<dbReference type="GO" id="GO:0003743">
    <property type="term" value="F:translation initiation factor activity"/>
    <property type="evidence" value="ECO:0007669"/>
    <property type="project" value="UniProtKB-KW"/>
</dbReference>
<sequence>MNAFSAFRFATRTVLHPHSARFPPCLALQPRTQLRFKSKRKIMADNRPRNEAIPYEDVYVVDEDNVLVRMSLKRLLHTIDHNKEFVQLVDAKPQPVVKILNKKEYIIKLKAVRGRQRESARKNTTKEVQLTWGSEQSDLEHKLARVRSYLEIGAKVDVVFATKPNGTPPSMDVMQRKLKDTVEMMADISREWKPVEWRRNMAAIFLQGIKDPNRKLTPEQVQLVEEEAAADEDAEDSEEDEDASEEAETPLPPPQVVSRPAEPVKPKADPVPTLAELGFIPPPVRRNPLLAMKKEKKYGTRKYRPP</sequence>